<dbReference type="PANTHER" id="PTHR19446">
    <property type="entry name" value="REVERSE TRANSCRIPTASES"/>
    <property type="match status" value="1"/>
</dbReference>
<dbReference type="InterPro" id="IPR043502">
    <property type="entry name" value="DNA/RNA_pol_sf"/>
</dbReference>
<evidence type="ECO:0000313" key="2">
    <source>
        <dbReference type="EMBL" id="CAE8637226.1"/>
    </source>
</evidence>
<dbReference type="OMA" id="QGHEALP"/>
<dbReference type="SUPFAM" id="SSF56672">
    <property type="entry name" value="DNA/RNA polymerases"/>
    <property type="match status" value="1"/>
</dbReference>
<dbReference type="EMBL" id="CAJNNV010031656">
    <property type="protein sequence ID" value="CAE8637226.1"/>
    <property type="molecule type" value="Genomic_DNA"/>
</dbReference>
<feature type="domain" description="Reverse transcriptase" evidence="1">
    <location>
        <begin position="139"/>
        <end position="344"/>
    </location>
</feature>
<evidence type="ECO:0000313" key="3">
    <source>
        <dbReference type="Proteomes" id="UP000654075"/>
    </source>
</evidence>
<dbReference type="CDD" id="cd01650">
    <property type="entry name" value="RT_nLTR_like"/>
    <property type="match status" value="1"/>
</dbReference>
<dbReference type="Pfam" id="PF00078">
    <property type="entry name" value="RVT_1"/>
    <property type="match status" value="1"/>
</dbReference>
<organism evidence="2 3">
    <name type="scientific">Polarella glacialis</name>
    <name type="common">Dinoflagellate</name>
    <dbReference type="NCBI Taxonomy" id="89957"/>
    <lineage>
        <taxon>Eukaryota</taxon>
        <taxon>Sar</taxon>
        <taxon>Alveolata</taxon>
        <taxon>Dinophyceae</taxon>
        <taxon>Suessiales</taxon>
        <taxon>Suessiaceae</taxon>
        <taxon>Polarella</taxon>
    </lineage>
</organism>
<dbReference type="OrthoDB" id="425681at2759"/>
<evidence type="ECO:0000259" key="1">
    <source>
        <dbReference type="PROSITE" id="PS50878"/>
    </source>
</evidence>
<dbReference type="AlphaFoldDB" id="A0A813HGW1"/>
<dbReference type="InterPro" id="IPR000477">
    <property type="entry name" value="RT_dom"/>
</dbReference>
<gene>
    <name evidence="2" type="ORF">PGLA1383_LOCUS52613</name>
</gene>
<accession>A0A813HGW1</accession>
<reference evidence="2" key="1">
    <citation type="submission" date="2021-02" db="EMBL/GenBank/DDBJ databases">
        <authorList>
            <person name="Dougan E. K."/>
            <person name="Rhodes N."/>
            <person name="Thang M."/>
            <person name="Chan C."/>
        </authorList>
    </citation>
    <scope>NUCLEOTIDE SEQUENCE</scope>
</reference>
<name>A0A813HGW1_POLGL</name>
<comment type="caution">
    <text evidence="2">The sequence shown here is derived from an EMBL/GenBank/DDBJ whole genome shotgun (WGS) entry which is preliminary data.</text>
</comment>
<sequence length="344" mass="38795">MIKWSAKADRQKWLEQMIQSGDWDSVKKLRKGTVHRQGRLRTQSGILAESCGRAETIAKYHAQVQWRALLANAALPTEPTLGPTLPICVDIFSAPELHVVLAHLRCQRAAGHDDVPPEFWKILAASVEATTHLLELCSSVWIDKDIPPEWRHAVVTAVFRQGHEALPENYRPISLLTVGYKVLAPLLLNRLRHGGCEQRLRRSQFGFRPDRRASDAIFIAQRLIDTALAERDGKLSMIWLDWAKAFDRIDHAAMVVAVKRFGLPSEFVCLVTAIYRERTFVVREGHCESTAHRQDSGIAQGFPLSPYLFIIVLSVIFADVDAKIAADHRAQQFLREVTVTTDLS</sequence>
<protein>
    <recommendedName>
        <fullName evidence="1">Reverse transcriptase domain-containing protein</fullName>
    </recommendedName>
</protein>
<dbReference type="Proteomes" id="UP000654075">
    <property type="component" value="Unassembled WGS sequence"/>
</dbReference>
<proteinExistence type="predicted"/>
<keyword evidence="3" id="KW-1185">Reference proteome</keyword>
<dbReference type="PROSITE" id="PS50878">
    <property type="entry name" value="RT_POL"/>
    <property type="match status" value="1"/>
</dbReference>